<organism evidence="1 2">
    <name type="scientific">Salegentibacter flavus</name>
    <dbReference type="NCBI Taxonomy" id="287099"/>
    <lineage>
        <taxon>Bacteria</taxon>
        <taxon>Pseudomonadati</taxon>
        <taxon>Bacteroidota</taxon>
        <taxon>Flavobacteriia</taxon>
        <taxon>Flavobacteriales</taxon>
        <taxon>Flavobacteriaceae</taxon>
        <taxon>Salegentibacter</taxon>
    </lineage>
</organism>
<dbReference type="RefSeq" id="WP_093408083.1">
    <property type="nucleotide sequence ID" value="NZ_FOVL01000008.1"/>
</dbReference>
<protein>
    <recommendedName>
        <fullName evidence="3">Outer membrane lipoprotein-sorting protein</fullName>
    </recommendedName>
</protein>
<proteinExistence type="predicted"/>
<dbReference type="STRING" id="287099.SAMN05660413_01604"/>
<evidence type="ECO:0000313" key="1">
    <source>
        <dbReference type="EMBL" id="SFN55802.1"/>
    </source>
</evidence>
<reference evidence="1 2" key="1">
    <citation type="submission" date="2016-10" db="EMBL/GenBank/DDBJ databases">
        <authorList>
            <person name="de Groot N.N."/>
        </authorList>
    </citation>
    <scope>NUCLEOTIDE SEQUENCE [LARGE SCALE GENOMIC DNA]</scope>
    <source>
        <strain evidence="1 2">DSM 17794</strain>
    </source>
</reference>
<dbReference type="Gene3D" id="2.50.20.10">
    <property type="entry name" value="Lipoprotein localisation LolA/LolB/LppX"/>
    <property type="match status" value="1"/>
</dbReference>
<dbReference type="Pfam" id="PF14125">
    <property type="entry name" value="DUF4292"/>
    <property type="match status" value="1"/>
</dbReference>
<sequence length="256" mass="29220">MIRRIFVLFLLSAFMISCGSGRVKKGIATKDLEAAGIIAKHYENEPDFETLTARLRTVYQTEDKTQTVNLNFRMEKDKAIWISATILGFPMAKAYITPSSVSYYEKIGKTYFEGDFSLLSDILGTPLDFEKLQNLLLGQAIYDLRTEEYKFSQTPRGYQFLPVKDDLIKKMFLLNTGNLKAEAQQLAQEEDNRRVTVAYTGYQETSGKLFPRHIRIIANEGANSTHIELTYRSLEVNTDISFPFEIPSGYEEISVE</sequence>
<gene>
    <name evidence="1" type="ORF">SAMN05660413_01604</name>
</gene>
<evidence type="ECO:0008006" key="3">
    <source>
        <dbReference type="Google" id="ProtNLM"/>
    </source>
</evidence>
<dbReference type="Proteomes" id="UP000199153">
    <property type="component" value="Unassembled WGS sequence"/>
</dbReference>
<dbReference type="EMBL" id="FOVL01000008">
    <property type="protein sequence ID" value="SFN55802.1"/>
    <property type="molecule type" value="Genomic_DNA"/>
</dbReference>
<evidence type="ECO:0000313" key="2">
    <source>
        <dbReference type="Proteomes" id="UP000199153"/>
    </source>
</evidence>
<dbReference type="InterPro" id="IPR025634">
    <property type="entry name" value="DUF4292"/>
</dbReference>
<accession>A0A1I5A014</accession>
<dbReference type="PROSITE" id="PS51257">
    <property type="entry name" value="PROKAR_LIPOPROTEIN"/>
    <property type="match status" value="1"/>
</dbReference>
<keyword evidence="2" id="KW-1185">Reference proteome</keyword>
<dbReference type="OrthoDB" id="849114at2"/>
<dbReference type="AlphaFoldDB" id="A0A1I5A014"/>
<name>A0A1I5A014_9FLAO</name>